<feature type="compositionally biased region" description="Polar residues" evidence="1">
    <location>
        <begin position="222"/>
        <end position="231"/>
    </location>
</feature>
<feature type="region of interest" description="Disordered" evidence="1">
    <location>
        <begin position="136"/>
        <end position="231"/>
    </location>
</feature>
<feature type="compositionally biased region" description="Basic and acidic residues" evidence="1">
    <location>
        <begin position="23"/>
        <end position="36"/>
    </location>
</feature>
<organism evidence="2 3">
    <name type="scientific">Stylosanthes scabra</name>
    <dbReference type="NCBI Taxonomy" id="79078"/>
    <lineage>
        <taxon>Eukaryota</taxon>
        <taxon>Viridiplantae</taxon>
        <taxon>Streptophyta</taxon>
        <taxon>Embryophyta</taxon>
        <taxon>Tracheophyta</taxon>
        <taxon>Spermatophyta</taxon>
        <taxon>Magnoliopsida</taxon>
        <taxon>eudicotyledons</taxon>
        <taxon>Gunneridae</taxon>
        <taxon>Pentapetalae</taxon>
        <taxon>rosids</taxon>
        <taxon>fabids</taxon>
        <taxon>Fabales</taxon>
        <taxon>Fabaceae</taxon>
        <taxon>Papilionoideae</taxon>
        <taxon>50 kb inversion clade</taxon>
        <taxon>dalbergioids sensu lato</taxon>
        <taxon>Dalbergieae</taxon>
        <taxon>Pterocarpus clade</taxon>
        <taxon>Stylosanthes</taxon>
    </lineage>
</organism>
<gene>
    <name evidence="2" type="ORF">PIB30_049980</name>
</gene>
<evidence type="ECO:0000313" key="3">
    <source>
        <dbReference type="Proteomes" id="UP001341840"/>
    </source>
</evidence>
<evidence type="ECO:0008006" key="4">
    <source>
        <dbReference type="Google" id="ProtNLM"/>
    </source>
</evidence>
<feature type="region of interest" description="Disordered" evidence="1">
    <location>
        <begin position="1"/>
        <end position="68"/>
    </location>
</feature>
<keyword evidence="3" id="KW-1185">Reference proteome</keyword>
<reference evidence="2 3" key="1">
    <citation type="journal article" date="2023" name="Plants (Basel)">
        <title>Bridging the Gap: Combining Genomics and Transcriptomics Approaches to Understand Stylosanthes scabra, an Orphan Legume from the Brazilian Caatinga.</title>
        <authorList>
            <person name="Ferreira-Neto J.R.C."/>
            <person name="da Silva M.D."/>
            <person name="Binneck E."/>
            <person name="de Melo N.F."/>
            <person name="da Silva R.H."/>
            <person name="de Melo A.L.T.M."/>
            <person name="Pandolfi V."/>
            <person name="Bustamante F.O."/>
            <person name="Brasileiro-Vidal A.C."/>
            <person name="Benko-Iseppon A.M."/>
        </authorList>
    </citation>
    <scope>NUCLEOTIDE SEQUENCE [LARGE SCALE GENOMIC DNA]</scope>
    <source>
        <tissue evidence="2">Leaves</tissue>
    </source>
</reference>
<name>A0ABU6QI51_9FABA</name>
<dbReference type="Proteomes" id="UP001341840">
    <property type="component" value="Unassembled WGS sequence"/>
</dbReference>
<proteinExistence type="predicted"/>
<dbReference type="EMBL" id="JASCZI010000340">
    <property type="protein sequence ID" value="MED6111176.1"/>
    <property type="molecule type" value="Genomic_DNA"/>
</dbReference>
<feature type="compositionally biased region" description="Basic and acidic residues" evidence="1">
    <location>
        <begin position="1"/>
        <end position="12"/>
    </location>
</feature>
<sequence>MALVEGLREDTPFLKSLTKRPPKTMEEIQERSHDYLQQEEGQTTVKTDRDKKGTNRSRREQRSGRSYYNPLNVSLTTFLHEVSQVERIAAPRAIKNNNRGDRNAYCKYHKQNGHDTEDCRDLLEFIEKGLKKGKFREYTGRSNDRRDDRRMRHRADSPEKSTEGKDDHKEGVVKREIKMISGGLPDEGNPPSRKAVKRSKQSCLAVEVMPRTLHDKPPPEITFSSEEQPIP</sequence>
<evidence type="ECO:0000256" key="1">
    <source>
        <dbReference type="SAM" id="MobiDB-lite"/>
    </source>
</evidence>
<protein>
    <recommendedName>
        <fullName evidence="4">Reverse transcriptase domain-containing protein</fullName>
    </recommendedName>
</protein>
<accession>A0ABU6QI51</accession>
<feature type="compositionally biased region" description="Basic and acidic residues" evidence="1">
    <location>
        <begin position="46"/>
        <end position="63"/>
    </location>
</feature>
<feature type="compositionally biased region" description="Basic and acidic residues" evidence="1">
    <location>
        <begin position="136"/>
        <end position="178"/>
    </location>
</feature>
<comment type="caution">
    <text evidence="2">The sequence shown here is derived from an EMBL/GenBank/DDBJ whole genome shotgun (WGS) entry which is preliminary data.</text>
</comment>
<evidence type="ECO:0000313" key="2">
    <source>
        <dbReference type="EMBL" id="MED6111176.1"/>
    </source>
</evidence>